<evidence type="ECO:0000256" key="2">
    <source>
        <dbReference type="ARBA" id="ARBA00023125"/>
    </source>
</evidence>
<organism evidence="6 7">
    <name type="scientific">Paraburkholderia guartelaensis</name>
    <dbReference type="NCBI Taxonomy" id="2546446"/>
    <lineage>
        <taxon>Bacteria</taxon>
        <taxon>Pseudomonadati</taxon>
        <taxon>Pseudomonadota</taxon>
        <taxon>Betaproteobacteria</taxon>
        <taxon>Burkholderiales</taxon>
        <taxon>Burkholderiaceae</taxon>
        <taxon>Paraburkholderia</taxon>
    </lineage>
</organism>
<dbReference type="PANTHER" id="PTHR47506:SF7">
    <property type="entry name" value="TRANSCRIPTIONAL REGULATORY PROTEIN"/>
    <property type="match status" value="1"/>
</dbReference>
<dbReference type="InterPro" id="IPR001647">
    <property type="entry name" value="HTH_TetR"/>
</dbReference>
<dbReference type="SUPFAM" id="SSF48498">
    <property type="entry name" value="Tetracyclin repressor-like, C-terminal domain"/>
    <property type="match status" value="1"/>
</dbReference>
<dbReference type="OrthoDB" id="9798857at2"/>
<proteinExistence type="predicted"/>
<dbReference type="EMBL" id="SMOD01000008">
    <property type="protein sequence ID" value="TDG08206.1"/>
    <property type="molecule type" value="Genomic_DNA"/>
</dbReference>
<dbReference type="Gene3D" id="1.10.357.10">
    <property type="entry name" value="Tetracycline Repressor, domain 2"/>
    <property type="match status" value="1"/>
</dbReference>
<dbReference type="Proteomes" id="UP000295606">
    <property type="component" value="Unassembled WGS sequence"/>
</dbReference>
<protein>
    <submittedName>
        <fullName evidence="6">TetR/AcrR family transcriptional regulator</fullName>
    </submittedName>
</protein>
<reference evidence="6 7" key="1">
    <citation type="submission" date="2019-03" db="EMBL/GenBank/DDBJ databases">
        <title>Paraburkholderia sp. isolated from native Mimosa gymnas in Guartela State Park, Brazil.</title>
        <authorList>
            <person name="Paulitsch F."/>
            <person name="Hungria M."/>
            <person name="Delamuta J.R.M."/>
            <person name="Ribeiro R.A."/>
            <person name="Dall'Agnol R."/>
            <person name="Silva J.S.B."/>
        </authorList>
    </citation>
    <scope>NUCLEOTIDE SEQUENCE [LARGE SCALE GENOMIC DNA]</scope>
    <source>
        <strain evidence="6 7">CNPSo 3008</strain>
    </source>
</reference>
<sequence>MRKSKVETAQTRERIVEVAAGAFRANGIHATGLADVMAAAGLSHGGFYRHFESKDQLVAEACEAGLAGIVENLVAAADGAAGEQAFRAIVDAYMSTGHRDARANGCPLAGMGSELARADDATRAAASRGFDALVDMLAARMAPPEEEADRSQAVFALAAMIGALTMARIIPDQDASASLLEDVRQHIEMI</sequence>
<dbReference type="PROSITE" id="PS50977">
    <property type="entry name" value="HTH_TETR_2"/>
    <property type="match status" value="1"/>
</dbReference>
<dbReference type="PRINTS" id="PR00455">
    <property type="entry name" value="HTHTETR"/>
</dbReference>
<dbReference type="Gene3D" id="1.10.10.60">
    <property type="entry name" value="Homeodomain-like"/>
    <property type="match status" value="1"/>
</dbReference>
<dbReference type="Pfam" id="PF00440">
    <property type="entry name" value="TetR_N"/>
    <property type="match status" value="1"/>
</dbReference>
<evidence type="ECO:0000256" key="1">
    <source>
        <dbReference type="ARBA" id="ARBA00023015"/>
    </source>
</evidence>
<dbReference type="InterPro" id="IPR054156">
    <property type="entry name" value="YxaF_TetR_C"/>
</dbReference>
<evidence type="ECO:0000313" key="7">
    <source>
        <dbReference type="Proteomes" id="UP000295606"/>
    </source>
</evidence>
<dbReference type="PANTHER" id="PTHR47506">
    <property type="entry name" value="TRANSCRIPTIONAL REGULATORY PROTEIN"/>
    <property type="match status" value="1"/>
</dbReference>
<dbReference type="SUPFAM" id="SSF46689">
    <property type="entry name" value="Homeodomain-like"/>
    <property type="match status" value="1"/>
</dbReference>
<dbReference type="GO" id="GO:0003677">
    <property type="term" value="F:DNA binding"/>
    <property type="evidence" value="ECO:0007669"/>
    <property type="project" value="UniProtKB-UniRule"/>
</dbReference>
<accession>A0A4R5LF40</accession>
<evidence type="ECO:0000259" key="5">
    <source>
        <dbReference type="PROSITE" id="PS50977"/>
    </source>
</evidence>
<feature type="domain" description="HTH tetR-type" evidence="5">
    <location>
        <begin position="9"/>
        <end position="69"/>
    </location>
</feature>
<dbReference type="Pfam" id="PF21993">
    <property type="entry name" value="TetR_C_13_2"/>
    <property type="match status" value="1"/>
</dbReference>
<evidence type="ECO:0000256" key="4">
    <source>
        <dbReference type="PROSITE-ProRule" id="PRU00335"/>
    </source>
</evidence>
<gene>
    <name evidence="6" type="ORF">E1N52_12580</name>
</gene>
<evidence type="ECO:0000256" key="3">
    <source>
        <dbReference type="ARBA" id="ARBA00023163"/>
    </source>
</evidence>
<keyword evidence="3" id="KW-0804">Transcription</keyword>
<dbReference type="InterPro" id="IPR036271">
    <property type="entry name" value="Tet_transcr_reg_TetR-rel_C_sf"/>
</dbReference>
<dbReference type="RefSeq" id="WP_133183111.1">
    <property type="nucleotide sequence ID" value="NZ_SMOD01000008.1"/>
</dbReference>
<feature type="DNA-binding region" description="H-T-H motif" evidence="4">
    <location>
        <begin position="32"/>
        <end position="51"/>
    </location>
</feature>
<dbReference type="AlphaFoldDB" id="A0A4R5LF40"/>
<keyword evidence="1" id="KW-0805">Transcription regulation</keyword>
<comment type="caution">
    <text evidence="6">The sequence shown here is derived from an EMBL/GenBank/DDBJ whole genome shotgun (WGS) entry which is preliminary data.</text>
</comment>
<name>A0A4R5LF40_9BURK</name>
<evidence type="ECO:0000313" key="6">
    <source>
        <dbReference type="EMBL" id="TDG08206.1"/>
    </source>
</evidence>
<dbReference type="InterPro" id="IPR009057">
    <property type="entry name" value="Homeodomain-like_sf"/>
</dbReference>
<keyword evidence="2 4" id="KW-0238">DNA-binding</keyword>